<evidence type="ECO:0000313" key="8">
    <source>
        <dbReference type="EMBL" id="KAH7049290.1"/>
    </source>
</evidence>
<evidence type="ECO:0000313" key="9">
    <source>
        <dbReference type="Proteomes" id="UP000774617"/>
    </source>
</evidence>
<dbReference type="PANTHER" id="PTHR24305">
    <property type="entry name" value="CYTOCHROME P450"/>
    <property type="match status" value="1"/>
</dbReference>
<dbReference type="PANTHER" id="PTHR24305:SF166">
    <property type="entry name" value="CYTOCHROME P450 12A4, MITOCHONDRIAL-RELATED"/>
    <property type="match status" value="1"/>
</dbReference>
<feature type="region of interest" description="Disordered" evidence="6">
    <location>
        <begin position="411"/>
        <end position="435"/>
    </location>
</feature>
<evidence type="ECO:0000256" key="5">
    <source>
        <dbReference type="RuleBase" id="RU000461"/>
    </source>
</evidence>
<evidence type="ECO:0000256" key="7">
    <source>
        <dbReference type="SAM" id="Phobius"/>
    </source>
</evidence>
<evidence type="ECO:0000256" key="1">
    <source>
        <dbReference type="ARBA" id="ARBA00001971"/>
    </source>
</evidence>
<keyword evidence="9" id="KW-1185">Reference proteome</keyword>
<dbReference type="InterPro" id="IPR001128">
    <property type="entry name" value="Cyt_P450"/>
</dbReference>
<keyword evidence="5" id="KW-0560">Oxidoreductase</keyword>
<dbReference type="PRINTS" id="PR00385">
    <property type="entry name" value="P450"/>
</dbReference>
<dbReference type="PRINTS" id="PR00465">
    <property type="entry name" value="EP450IV"/>
</dbReference>
<evidence type="ECO:0000256" key="3">
    <source>
        <dbReference type="ARBA" id="ARBA00022723"/>
    </source>
</evidence>
<dbReference type="InterPro" id="IPR017972">
    <property type="entry name" value="Cyt_P450_CS"/>
</dbReference>
<sequence length="549" mass="61753">MAAIIDTLNKLLFQVAPLGAIAYLFSVAIYRLYFHPLAGVPGPKTCALTGLYEFWWDCPMVGQFHRRVQEMHDRYGPIVRIKPNEVHIRDPAYFEILFSNNQKIEKERWFYNIFPDPSSTFSTMPNDLYRLRRSAISKPFSANAIDRMEPLLHEKVKKLFSRLGGLRNTGEAVDIGVAFRALTMDIASAYVLPSSRDYLEQPDLGHAMQLSHRAETTLCNWRRHALWLVPLLRRLPGPLSPVEFREALGGNDFRNHWGRLAIEARNVMSTTRDHNDPGISVLEAVRTSPLLPEHERSFTRICSEASGLLGAGVDAPSSAMAGCVYYVCTTPSILAKLRAELKVLHTSNESNSNSSRKDSIHDTTTRTTSSPSSTPTLPDLVPYRILEKLPYLQSCIRESLRLHPPVLSRLPRTSPTATLTYTSPTTRTTHSFPPRTTISMSLPDLHLDPSIFPDPHAFRPERWLDASPAERARMDKAFVPFSRGQRMCVGHELAKRELSVTLGNLFRVFEMEVEPGTGPEDLASARDFFGPLPERGRGRVGVRVKGLSL</sequence>
<keyword evidence="7" id="KW-1133">Transmembrane helix</keyword>
<reference evidence="8 9" key="1">
    <citation type="journal article" date="2021" name="Nat. Commun.">
        <title>Genetic determinants of endophytism in the Arabidopsis root mycobiome.</title>
        <authorList>
            <person name="Mesny F."/>
            <person name="Miyauchi S."/>
            <person name="Thiergart T."/>
            <person name="Pickel B."/>
            <person name="Atanasova L."/>
            <person name="Karlsson M."/>
            <person name="Huettel B."/>
            <person name="Barry K.W."/>
            <person name="Haridas S."/>
            <person name="Chen C."/>
            <person name="Bauer D."/>
            <person name="Andreopoulos W."/>
            <person name="Pangilinan J."/>
            <person name="LaButti K."/>
            <person name="Riley R."/>
            <person name="Lipzen A."/>
            <person name="Clum A."/>
            <person name="Drula E."/>
            <person name="Henrissat B."/>
            <person name="Kohler A."/>
            <person name="Grigoriev I.V."/>
            <person name="Martin F.M."/>
            <person name="Hacquard S."/>
        </authorList>
    </citation>
    <scope>NUCLEOTIDE SEQUENCE [LARGE SCALE GENOMIC DNA]</scope>
    <source>
        <strain evidence="8 9">MPI-SDFR-AT-0080</strain>
    </source>
</reference>
<feature type="compositionally biased region" description="Basic and acidic residues" evidence="6">
    <location>
        <begin position="355"/>
        <end position="364"/>
    </location>
</feature>
<proteinExistence type="inferred from homology"/>
<keyword evidence="5" id="KW-0349">Heme</keyword>
<dbReference type="Proteomes" id="UP000774617">
    <property type="component" value="Unassembled WGS sequence"/>
</dbReference>
<name>A0ABQ8G9S9_9PEZI</name>
<evidence type="ECO:0000256" key="4">
    <source>
        <dbReference type="ARBA" id="ARBA00023004"/>
    </source>
</evidence>
<dbReference type="Gene3D" id="1.10.630.10">
    <property type="entry name" value="Cytochrome P450"/>
    <property type="match status" value="1"/>
</dbReference>
<comment type="similarity">
    <text evidence="2 5">Belongs to the cytochrome P450 family.</text>
</comment>
<gene>
    <name evidence="8" type="ORF">B0J12DRAFT_100746</name>
</gene>
<feature type="transmembrane region" description="Helical" evidence="7">
    <location>
        <begin position="12"/>
        <end position="33"/>
    </location>
</feature>
<keyword evidence="7" id="KW-0472">Membrane</keyword>
<keyword evidence="3 5" id="KW-0479">Metal-binding</keyword>
<evidence type="ECO:0000256" key="2">
    <source>
        <dbReference type="ARBA" id="ARBA00010617"/>
    </source>
</evidence>
<keyword evidence="5" id="KW-0503">Monooxygenase</keyword>
<dbReference type="CDD" id="cd11062">
    <property type="entry name" value="CYP58-like"/>
    <property type="match status" value="1"/>
</dbReference>
<accession>A0ABQ8G9S9</accession>
<keyword evidence="4 5" id="KW-0408">Iron</keyword>
<dbReference type="SUPFAM" id="SSF48264">
    <property type="entry name" value="Cytochrome P450"/>
    <property type="match status" value="1"/>
</dbReference>
<evidence type="ECO:0000256" key="6">
    <source>
        <dbReference type="SAM" id="MobiDB-lite"/>
    </source>
</evidence>
<dbReference type="InterPro" id="IPR036396">
    <property type="entry name" value="Cyt_P450_sf"/>
</dbReference>
<keyword evidence="7" id="KW-0812">Transmembrane</keyword>
<feature type="compositionally biased region" description="Low complexity" evidence="6">
    <location>
        <begin position="365"/>
        <end position="376"/>
    </location>
</feature>
<comment type="caution">
    <text evidence="8">The sequence shown here is derived from an EMBL/GenBank/DDBJ whole genome shotgun (WGS) entry which is preliminary data.</text>
</comment>
<dbReference type="InterPro" id="IPR002403">
    <property type="entry name" value="Cyt_P450_E_grp-IV"/>
</dbReference>
<organism evidence="8 9">
    <name type="scientific">Macrophomina phaseolina</name>
    <dbReference type="NCBI Taxonomy" id="35725"/>
    <lineage>
        <taxon>Eukaryota</taxon>
        <taxon>Fungi</taxon>
        <taxon>Dikarya</taxon>
        <taxon>Ascomycota</taxon>
        <taxon>Pezizomycotina</taxon>
        <taxon>Dothideomycetes</taxon>
        <taxon>Dothideomycetes incertae sedis</taxon>
        <taxon>Botryosphaeriales</taxon>
        <taxon>Botryosphaeriaceae</taxon>
        <taxon>Macrophomina</taxon>
    </lineage>
</organism>
<dbReference type="EMBL" id="JAGTJR010000014">
    <property type="protein sequence ID" value="KAH7049290.1"/>
    <property type="molecule type" value="Genomic_DNA"/>
</dbReference>
<dbReference type="Pfam" id="PF00067">
    <property type="entry name" value="p450"/>
    <property type="match status" value="2"/>
</dbReference>
<dbReference type="InterPro" id="IPR050121">
    <property type="entry name" value="Cytochrome_P450_monoxygenase"/>
</dbReference>
<dbReference type="PROSITE" id="PS00086">
    <property type="entry name" value="CYTOCHROME_P450"/>
    <property type="match status" value="1"/>
</dbReference>
<comment type="cofactor">
    <cofactor evidence="1">
        <name>heme</name>
        <dbReference type="ChEBI" id="CHEBI:30413"/>
    </cofactor>
</comment>
<protein>
    <submittedName>
        <fullName evidence="8">Cytochrome P450</fullName>
    </submittedName>
</protein>
<feature type="region of interest" description="Disordered" evidence="6">
    <location>
        <begin position="346"/>
        <end position="377"/>
    </location>
</feature>